<organism evidence="5 6">
    <name type="scientific">Haloplanus rallus</name>
    <dbReference type="NCBI Taxonomy" id="1816183"/>
    <lineage>
        <taxon>Archaea</taxon>
        <taxon>Methanobacteriati</taxon>
        <taxon>Methanobacteriota</taxon>
        <taxon>Stenosarchaea group</taxon>
        <taxon>Halobacteria</taxon>
        <taxon>Halobacteriales</taxon>
        <taxon>Haloferacaceae</taxon>
        <taxon>Haloplanus</taxon>
    </lineage>
</organism>
<keyword evidence="6" id="KW-1185">Reference proteome</keyword>
<reference evidence="5 6" key="1">
    <citation type="submission" date="2018-12" db="EMBL/GenBank/DDBJ databases">
        <title>Complete genome sequence of Haloplanus rallus MBLA0036.</title>
        <authorList>
            <person name="Nam Y.-d."/>
            <person name="Kang J."/>
            <person name="Chung W.-H."/>
            <person name="Park Y.S."/>
        </authorList>
    </citation>
    <scope>NUCLEOTIDE SEQUENCE [LARGE SCALE GENOMIC DNA]</scope>
    <source>
        <strain evidence="5 6">MBLA0036</strain>
    </source>
</reference>
<dbReference type="AlphaFoldDB" id="A0A6B9FG94"/>
<dbReference type="KEGG" id="hra:EI982_10070"/>
<evidence type="ECO:0000313" key="6">
    <source>
        <dbReference type="Proteomes" id="UP000428325"/>
    </source>
</evidence>
<protein>
    <submittedName>
        <fullName evidence="5">Bacterio-opsin activator</fullName>
    </submittedName>
</protein>
<dbReference type="OrthoDB" id="168808at2157"/>
<dbReference type="Gene3D" id="1.10.10.10">
    <property type="entry name" value="Winged helix-like DNA-binding domain superfamily/Winged helix DNA-binding domain"/>
    <property type="match status" value="1"/>
</dbReference>
<accession>A0A6B9FG94</accession>
<dbReference type="EMBL" id="CP034345">
    <property type="protein sequence ID" value="QGX95113.1"/>
    <property type="molecule type" value="Genomic_DNA"/>
</dbReference>
<dbReference type="InterPro" id="IPR056433">
    <property type="entry name" value="DmsR-like_N"/>
</dbReference>
<evidence type="ECO:0000259" key="3">
    <source>
        <dbReference type="Pfam" id="PF04967"/>
    </source>
</evidence>
<dbReference type="Pfam" id="PF04967">
    <property type="entry name" value="HTH_10"/>
    <property type="match status" value="1"/>
</dbReference>
<dbReference type="PANTHER" id="PTHR34236:SF1">
    <property type="entry name" value="DIMETHYL SULFOXIDE REDUCTASE TRANSCRIPTIONAL ACTIVATOR"/>
    <property type="match status" value="1"/>
</dbReference>
<keyword evidence="2" id="KW-0804">Transcription</keyword>
<dbReference type="RefSeq" id="WP_157689569.1">
    <property type="nucleotide sequence ID" value="NZ_CP034345.1"/>
</dbReference>
<dbReference type="PANTHER" id="PTHR34236">
    <property type="entry name" value="DIMETHYL SULFOXIDE REDUCTASE TRANSCRIPTIONAL ACTIVATOR"/>
    <property type="match status" value="1"/>
</dbReference>
<proteinExistence type="predicted"/>
<sequence>MTTGLRVELRIDASEACTVAALSERTGTEFRDVTWTEGGETVVEECRGDVPTDTDLPGVDRVFEYENEAVYQFERDGDRRCPCEVVESLDVPAGDVRAADGVLYVTVHLQSADLAHAVIDRLHDYGVDASIRELCRTVDADAGSDATFIDRGRLTDRQVEVVETAHEMGYFEYPRGANAEEVAAELDVHPSTLAEHLAAAQAKLLDQLLAE</sequence>
<dbReference type="GeneID" id="43369886"/>
<keyword evidence="1" id="KW-0805">Transcription regulation</keyword>
<evidence type="ECO:0000256" key="1">
    <source>
        <dbReference type="ARBA" id="ARBA00023015"/>
    </source>
</evidence>
<dbReference type="Proteomes" id="UP000428325">
    <property type="component" value="Chromosome"/>
</dbReference>
<evidence type="ECO:0000313" key="5">
    <source>
        <dbReference type="EMBL" id="QGX95113.1"/>
    </source>
</evidence>
<evidence type="ECO:0000259" key="4">
    <source>
        <dbReference type="Pfam" id="PF24277"/>
    </source>
</evidence>
<gene>
    <name evidence="5" type="ORF">EI982_10070</name>
</gene>
<feature type="domain" description="HTH bat-type" evidence="3">
    <location>
        <begin position="154"/>
        <end position="205"/>
    </location>
</feature>
<feature type="domain" description="DmsR-like N-terminal" evidence="4">
    <location>
        <begin position="1"/>
        <end position="136"/>
    </location>
</feature>
<name>A0A6B9FG94_9EURY</name>
<dbReference type="InterPro" id="IPR036388">
    <property type="entry name" value="WH-like_DNA-bd_sf"/>
</dbReference>
<dbReference type="Pfam" id="PF24277">
    <property type="entry name" value="DmsR_N"/>
    <property type="match status" value="1"/>
</dbReference>
<evidence type="ECO:0000256" key="2">
    <source>
        <dbReference type="ARBA" id="ARBA00023163"/>
    </source>
</evidence>
<dbReference type="InterPro" id="IPR007050">
    <property type="entry name" value="HTH_bacterioopsin"/>
</dbReference>